<dbReference type="SUPFAM" id="SSF55729">
    <property type="entry name" value="Acyl-CoA N-acyltransferases (Nat)"/>
    <property type="match status" value="1"/>
</dbReference>
<organism evidence="2 3">
    <name type="scientific">Lihuaxuella thermophila</name>
    <dbReference type="NCBI Taxonomy" id="1173111"/>
    <lineage>
        <taxon>Bacteria</taxon>
        <taxon>Bacillati</taxon>
        <taxon>Bacillota</taxon>
        <taxon>Bacilli</taxon>
        <taxon>Bacillales</taxon>
        <taxon>Thermoactinomycetaceae</taxon>
        <taxon>Lihuaxuella</taxon>
    </lineage>
</organism>
<dbReference type="GO" id="GO:0016747">
    <property type="term" value="F:acyltransferase activity, transferring groups other than amino-acyl groups"/>
    <property type="evidence" value="ECO:0007669"/>
    <property type="project" value="InterPro"/>
</dbReference>
<dbReference type="RefSeq" id="WP_089968650.1">
    <property type="nucleotide sequence ID" value="NZ_FOCQ01000008.1"/>
</dbReference>
<dbReference type="InterPro" id="IPR052523">
    <property type="entry name" value="Trichothecene_AcTrans"/>
</dbReference>
<dbReference type="Gene3D" id="3.40.630.30">
    <property type="match status" value="1"/>
</dbReference>
<evidence type="ECO:0000313" key="2">
    <source>
        <dbReference type="EMBL" id="SEN29514.1"/>
    </source>
</evidence>
<dbReference type="CDD" id="cd04301">
    <property type="entry name" value="NAT_SF"/>
    <property type="match status" value="1"/>
</dbReference>
<dbReference type="EMBL" id="FOCQ01000008">
    <property type="protein sequence ID" value="SEN29514.1"/>
    <property type="molecule type" value="Genomic_DNA"/>
</dbReference>
<name>A0A1H8FDD9_9BACL</name>
<dbReference type="PROSITE" id="PS51186">
    <property type="entry name" value="GNAT"/>
    <property type="match status" value="1"/>
</dbReference>
<dbReference type="Proteomes" id="UP000199695">
    <property type="component" value="Unassembled WGS sequence"/>
</dbReference>
<dbReference type="PANTHER" id="PTHR42791">
    <property type="entry name" value="GNAT FAMILY ACETYLTRANSFERASE"/>
    <property type="match status" value="1"/>
</dbReference>
<accession>A0A1H8FDD9</accession>
<reference evidence="2 3" key="1">
    <citation type="submission" date="2016-10" db="EMBL/GenBank/DDBJ databases">
        <authorList>
            <person name="de Groot N.N."/>
        </authorList>
    </citation>
    <scope>NUCLEOTIDE SEQUENCE [LARGE SCALE GENOMIC DNA]</scope>
    <source>
        <strain evidence="2 3">DSM 46701</strain>
    </source>
</reference>
<keyword evidence="3" id="KW-1185">Reference proteome</keyword>
<evidence type="ECO:0000313" key="3">
    <source>
        <dbReference type="Proteomes" id="UP000199695"/>
    </source>
</evidence>
<feature type="domain" description="N-acetyltransferase" evidence="1">
    <location>
        <begin position="3"/>
        <end position="148"/>
    </location>
</feature>
<gene>
    <name evidence="2" type="ORF">SAMN05444955_108133</name>
</gene>
<sequence length="148" mass="17393">MNYSLRTATPDDFEFVFQLNKTNMRPYVEQLRGWDDEAEREDMKTKFRPFHDQIVVIGNQDAGIFAVDESDSEICLRHIEILPAYQNRGVGTALIQQILSRAEQRRLPVKLTVLKMNPARHLYQRLGFRLDGETDLKYRMIYLPGFQL</sequence>
<dbReference type="STRING" id="1173111.SAMN05444955_108133"/>
<dbReference type="InterPro" id="IPR016181">
    <property type="entry name" value="Acyl_CoA_acyltransferase"/>
</dbReference>
<dbReference type="InterPro" id="IPR000182">
    <property type="entry name" value="GNAT_dom"/>
</dbReference>
<keyword evidence="2" id="KW-0808">Transferase</keyword>
<dbReference type="AlphaFoldDB" id="A0A1H8FDD9"/>
<dbReference type="OrthoDB" id="156739at2"/>
<protein>
    <submittedName>
        <fullName evidence="2">Predicted N-acetyltransferase YhbS</fullName>
    </submittedName>
</protein>
<dbReference type="Pfam" id="PF13508">
    <property type="entry name" value="Acetyltransf_7"/>
    <property type="match status" value="1"/>
</dbReference>
<proteinExistence type="predicted"/>
<evidence type="ECO:0000259" key="1">
    <source>
        <dbReference type="PROSITE" id="PS51186"/>
    </source>
</evidence>
<dbReference type="PANTHER" id="PTHR42791:SF1">
    <property type="entry name" value="N-ACETYLTRANSFERASE DOMAIN-CONTAINING PROTEIN"/>
    <property type="match status" value="1"/>
</dbReference>